<feature type="domain" description="Secretion system C-terminal sorting" evidence="1">
    <location>
        <begin position="161"/>
        <end position="241"/>
    </location>
</feature>
<protein>
    <recommendedName>
        <fullName evidence="1">Secretion system C-terminal sorting domain-containing protein</fullName>
    </recommendedName>
</protein>
<evidence type="ECO:0000313" key="2">
    <source>
        <dbReference type="EMBL" id="TKJ41503.1"/>
    </source>
</evidence>
<evidence type="ECO:0000259" key="1">
    <source>
        <dbReference type="Pfam" id="PF18962"/>
    </source>
</evidence>
<name>A0A532V2T6_UNCL8</name>
<gene>
    <name evidence="2" type="ORF">CEE37_02775</name>
</gene>
<dbReference type="NCBIfam" id="TIGR04183">
    <property type="entry name" value="Por_Secre_tail"/>
    <property type="match status" value="1"/>
</dbReference>
<dbReference type="InterPro" id="IPR026444">
    <property type="entry name" value="Secre_tail"/>
</dbReference>
<dbReference type="Proteomes" id="UP000319619">
    <property type="component" value="Unassembled WGS sequence"/>
</dbReference>
<sequence>MPFHVDYPPFGPFIAVNSMGTTIFSNEDDTLLYNIVGWNDQPRMVTVDIWADVTLPDGSIRGPIFTPVYDFVMYSCYLDTSWSIIRNRDLCIPGFAPEGTYLLNVYIGEYDPINPTIEALNHLYFYKNESTGGGGDLWLGGVDLLSVEDNSLTTPVLYSNYPNPFNPTTVISFDLPVASLVKLEVFDVNGRNVNMSGSGTTPTTEFGVGTHQITFDGSGLASGIYIYRISAGEVSVTGKMVLMK</sequence>
<dbReference type="AlphaFoldDB" id="A0A532V2T6"/>
<comment type="caution">
    <text evidence="2">The sequence shown here is derived from an EMBL/GenBank/DDBJ whole genome shotgun (WGS) entry which is preliminary data.</text>
</comment>
<dbReference type="Gene3D" id="2.60.40.4070">
    <property type="match status" value="1"/>
</dbReference>
<proteinExistence type="predicted"/>
<organism evidence="2 3">
    <name type="scientific">candidate division LCP-89 bacterium B3_LCP</name>
    <dbReference type="NCBI Taxonomy" id="2012998"/>
    <lineage>
        <taxon>Bacteria</taxon>
        <taxon>Pseudomonadati</taxon>
        <taxon>Bacteria division LCP-89</taxon>
    </lineage>
</organism>
<reference evidence="2 3" key="1">
    <citation type="submission" date="2017-06" db="EMBL/GenBank/DDBJ databases">
        <title>Novel microbial phyla capable of carbon fixation and sulfur reduction in deep-sea sediments.</title>
        <authorList>
            <person name="Huang J."/>
            <person name="Baker B."/>
            <person name="Wang Y."/>
        </authorList>
    </citation>
    <scope>NUCLEOTIDE SEQUENCE [LARGE SCALE GENOMIC DNA]</scope>
    <source>
        <strain evidence="2">B3_LCP</strain>
    </source>
</reference>
<dbReference type="Pfam" id="PF18962">
    <property type="entry name" value="Por_Secre_tail"/>
    <property type="match status" value="1"/>
</dbReference>
<dbReference type="EMBL" id="NJBN01000002">
    <property type="protein sequence ID" value="TKJ41503.1"/>
    <property type="molecule type" value="Genomic_DNA"/>
</dbReference>
<evidence type="ECO:0000313" key="3">
    <source>
        <dbReference type="Proteomes" id="UP000319619"/>
    </source>
</evidence>
<accession>A0A532V2T6</accession>